<dbReference type="InterPro" id="IPR007575">
    <property type="entry name" value="SchA_CurD-like"/>
</dbReference>
<accession>A0ABV9AWI0</accession>
<protein>
    <submittedName>
        <fullName evidence="3">SchA/CurD-like domain-containing protein</fullName>
    </submittedName>
</protein>
<gene>
    <name evidence="3" type="ORF">ACFPIH_32710</name>
</gene>
<evidence type="ECO:0000256" key="1">
    <source>
        <dbReference type="SAM" id="MobiDB-lite"/>
    </source>
</evidence>
<dbReference type="RefSeq" id="WP_381180882.1">
    <property type="nucleotide sequence ID" value="NZ_JBHSFK010000025.1"/>
</dbReference>
<dbReference type="Gene3D" id="3.30.70.100">
    <property type="match status" value="1"/>
</dbReference>
<dbReference type="InterPro" id="IPR007138">
    <property type="entry name" value="ABM_dom"/>
</dbReference>
<dbReference type="PROSITE" id="PS51725">
    <property type="entry name" value="ABM"/>
    <property type="match status" value="1"/>
</dbReference>
<dbReference type="Proteomes" id="UP001595839">
    <property type="component" value="Unassembled WGS sequence"/>
</dbReference>
<reference evidence="4" key="1">
    <citation type="journal article" date="2019" name="Int. J. Syst. Evol. Microbiol.">
        <title>The Global Catalogue of Microorganisms (GCM) 10K type strain sequencing project: providing services to taxonomists for standard genome sequencing and annotation.</title>
        <authorList>
            <consortium name="The Broad Institute Genomics Platform"/>
            <consortium name="The Broad Institute Genome Sequencing Center for Infectious Disease"/>
            <person name="Wu L."/>
            <person name="Ma J."/>
        </authorList>
    </citation>
    <scope>NUCLEOTIDE SEQUENCE [LARGE SCALE GENOMIC DNA]</scope>
    <source>
        <strain evidence="4">CGMCC 4.7177</strain>
    </source>
</reference>
<name>A0ABV9AWI0_9ACTN</name>
<feature type="domain" description="ABM" evidence="2">
    <location>
        <begin position="30"/>
        <end position="121"/>
    </location>
</feature>
<dbReference type="Pfam" id="PF03992">
    <property type="entry name" value="ABM"/>
    <property type="match status" value="1"/>
</dbReference>
<evidence type="ECO:0000259" key="2">
    <source>
        <dbReference type="PROSITE" id="PS51725"/>
    </source>
</evidence>
<dbReference type="Pfam" id="PF04486">
    <property type="entry name" value="SchA_CurD"/>
    <property type="match status" value="1"/>
</dbReference>
<proteinExistence type="predicted"/>
<sequence>MTTTSAPASPSVTRRVSQRVSQSVFDGSRLRVVLLVDVYDGAQQQFLEAYEQLCNQVASVPGHVSDQLCQSIENPSQWLITSEWESAPPFLTWVNSEEHVEMVKPLHNCVRDTRSLRFHVVRETGGPAANAARTLQTEPRMGDGVIRHALTFTVKPGSEKKVASILADYASPAPEVDDTTRLCRTSLFMHGNRVVRAIEVRGDLLAALRHVARQPEVRAVEEAINPYLEQDRDLDDANSARVFFTRAALPAVHHVTADQEEPEAERHALYYPAKPGQGLRLAQLLARHDEAAADDPRGPVLRSTIFQRDDVVVRLVDVRHGLGKDPAKALAPADTKTAAQLKKLLESAPGPAPMTLVTDRRSPDA</sequence>
<dbReference type="SUPFAM" id="SSF54909">
    <property type="entry name" value="Dimeric alpha+beta barrel"/>
    <property type="match status" value="1"/>
</dbReference>
<feature type="region of interest" description="Disordered" evidence="1">
    <location>
        <begin position="345"/>
        <end position="365"/>
    </location>
</feature>
<dbReference type="EMBL" id="JBHSFK010000025">
    <property type="protein sequence ID" value="MFC4504217.1"/>
    <property type="molecule type" value="Genomic_DNA"/>
</dbReference>
<evidence type="ECO:0000313" key="3">
    <source>
        <dbReference type="EMBL" id="MFC4504217.1"/>
    </source>
</evidence>
<organism evidence="3 4">
    <name type="scientific">Streptomyces vulcanius</name>
    <dbReference type="NCBI Taxonomy" id="1441876"/>
    <lineage>
        <taxon>Bacteria</taxon>
        <taxon>Bacillati</taxon>
        <taxon>Actinomycetota</taxon>
        <taxon>Actinomycetes</taxon>
        <taxon>Kitasatosporales</taxon>
        <taxon>Streptomycetaceae</taxon>
        <taxon>Streptomyces</taxon>
    </lineage>
</organism>
<keyword evidence="4" id="KW-1185">Reference proteome</keyword>
<dbReference type="InterPro" id="IPR011008">
    <property type="entry name" value="Dimeric_a/b-barrel"/>
</dbReference>
<evidence type="ECO:0000313" key="4">
    <source>
        <dbReference type="Proteomes" id="UP001595839"/>
    </source>
</evidence>
<comment type="caution">
    <text evidence="3">The sequence shown here is derived from an EMBL/GenBank/DDBJ whole genome shotgun (WGS) entry which is preliminary data.</text>
</comment>